<dbReference type="AlphaFoldDB" id="A0A815UJW1"/>
<gene>
    <name evidence="1" type="ORF">JYZ213_LOCUS44715</name>
</gene>
<dbReference type="EMBL" id="CAJNOG010003013">
    <property type="protein sequence ID" value="CAF1523631.1"/>
    <property type="molecule type" value="Genomic_DNA"/>
</dbReference>
<dbReference type="Pfam" id="PF07074">
    <property type="entry name" value="TRAP-gamma"/>
    <property type="match status" value="1"/>
</dbReference>
<dbReference type="InterPro" id="IPR009779">
    <property type="entry name" value="SSR3"/>
</dbReference>
<accession>A0A815UJW1</accession>
<dbReference type="GO" id="GO:0016020">
    <property type="term" value="C:membrane"/>
    <property type="evidence" value="ECO:0007669"/>
    <property type="project" value="InterPro"/>
</dbReference>
<reference evidence="1" key="1">
    <citation type="submission" date="2021-02" db="EMBL/GenBank/DDBJ databases">
        <authorList>
            <person name="Nowell W R."/>
        </authorList>
    </citation>
    <scope>NUCLEOTIDE SEQUENCE</scope>
</reference>
<name>A0A815UJW1_9BILA</name>
<protein>
    <submittedName>
        <fullName evidence="1">Uncharacterized protein</fullName>
    </submittedName>
</protein>
<evidence type="ECO:0000313" key="2">
    <source>
        <dbReference type="Proteomes" id="UP000663845"/>
    </source>
</evidence>
<dbReference type="GO" id="GO:0006614">
    <property type="term" value="P:SRP-dependent cotranslational protein targeting to membrane"/>
    <property type="evidence" value="ECO:0007669"/>
    <property type="project" value="InterPro"/>
</dbReference>
<evidence type="ECO:0000313" key="1">
    <source>
        <dbReference type="EMBL" id="CAF1523631.1"/>
    </source>
</evidence>
<comment type="caution">
    <text evidence="1">The sequence shown here is derived from an EMBL/GenBank/DDBJ whole genome shotgun (WGS) entry which is preliminary data.</text>
</comment>
<organism evidence="1 2">
    <name type="scientific">Adineta steineri</name>
    <dbReference type="NCBI Taxonomy" id="433720"/>
    <lineage>
        <taxon>Eukaryota</taxon>
        <taxon>Metazoa</taxon>
        <taxon>Spiralia</taxon>
        <taxon>Gnathifera</taxon>
        <taxon>Rotifera</taxon>
        <taxon>Eurotatoria</taxon>
        <taxon>Bdelloidea</taxon>
        <taxon>Adinetida</taxon>
        <taxon>Adinetidae</taxon>
        <taxon>Adineta</taxon>
    </lineage>
</organism>
<feature type="non-terminal residue" evidence="1">
    <location>
        <position position="42"/>
    </location>
</feature>
<sequence length="42" mass="4694">MSNQRSTPRDDDLLLQDFSRNVTNKAWALFFGNAAIVSAIPL</sequence>
<proteinExistence type="predicted"/>
<dbReference type="Proteomes" id="UP000663845">
    <property type="component" value="Unassembled WGS sequence"/>
</dbReference>